<evidence type="ECO:0000256" key="2">
    <source>
        <dbReference type="ARBA" id="ARBA00022723"/>
    </source>
</evidence>
<organism evidence="9 10">
    <name type="scientific">Saccharopolyspora rectivirgula</name>
    <dbReference type="NCBI Taxonomy" id="28042"/>
    <lineage>
        <taxon>Bacteria</taxon>
        <taxon>Bacillati</taxon>
        <taxon>Actinomycetota</taxon>
        <taxon>Actinomycetes</taxon>
        <taxon>Pseudonocardiales</taxon>
        <taxon>Pseudonocardiaceae</taxon>
        <taxon>Saccharopolyspora</taxon>
    </lineage>
</organism>
<keyword evidence="4 5" id="KW-0408">Iron</keyword>
<keyword evidence="10" id="KW-1185">Reference proteome</keyword>
<keyword evidence="2 5" id="KW-0479">Metal-binding</keyword>
<dbReference type="AlphaFoldDB" id="A0A073AX30"/>
<evidence type="ECO:0000256" key="3">
    <source>
        <dbReference type="ARBA" id="ARBA00023002"/>
    </source>
</evidence>
<evidence type="ECO:0000256" key="7">
    <source>
        <dbReference type="SAM" id="MobiDB-lite"/>
    </source>
</evidence>
<feature type="binding site" evidence="5">
    <location>
        <position position="59"/>
    </location>
    <ligand>
        <name>Fe cation</name>
        <dbReference type="ChEBI" id="CHEBI:24875"/>
        <label>1</label>
    </ligand>
</feature>
<dbReference type="GO" id="GO:0006826">
    <property type="term" value="P:iron ion transport"/>
    <property type="evidence" value="ECO:0007669"/>
    <property type="project" value="InterPro"/>
</dbReference>
<dbReference type="GO" id="GO:0008198">
    <property type="term" value="F:ferrous iron binding"/>
    <property type="evidence" value="ECO:0007669"/>
    <property type="project" value="TreeGrafter"/>
</dbReference>
<dbReference type="InterPro" id="IPR001519">
    <property type="entry name" value="Ferritin"/>
</dbReference>
<keyword evidence="3" id="KW-0560">Oxidoreductase</keyword>
<dbReference type="OrthoDB" id="9801481at2"/>
<dbReference type="STRING" id="28042.GU90_10630"/>
<feature type="binding site" evidence="5">
    <location>
        <position position="103"/>
    </location>
    <ligand>
        <name>Fe cation</name>
        <dbReference type="ChEBI" id="CHEBI:24875"/>
        <label>1</label>
    </ligand>
</feature>
<feature type="domain" description="Ferritin-like diiron" evidence="8">
    <location>
        <begin position="9"/>
        <end position="154"/>
    </location>
</feature>
<dbReference type="PANTHER" id="PTHR11431">
    <property type="entry name" value="FERRITIN"/>
    <property type="match status" value="1"/>
</dbReference>
<feature type="binding site" evidence="5">
    <location>
        <position position="136"/>
    </location>
    <ligand>
        <name>Fe cation</name>
        <dbReference type="ChEBI" id="CHEBI:24875"/>
        <label>1</label>
    </ligand>
</feature>
<dbReference type="CDD" id="cd01055">
    <property type="entry name" value="Nonheme_Ferritin"/>
    <property type="match status" value="1"/>
</dbReference>
<dbReference type="SUPFAM" id="SSF47240">
    <property type="entry name" value="Ferritin-like"/>
    <property type="match status" value="1"/>
</dbReference>
<dbReference type="RefSeq" id="WP_029722966.1">
    <property type="nucleotide sequence ID" value="NZ_JAJUIW010000041.1"/>
</dbReference>
<dbReference type="InterPro" id="IPR009078">
    <property type="entry name" value="Ferritin-like_SF"/>
</dbReference>
<dbReference type="Proteomes" id="UP000031419">
    <property type="component" value="Unassembled WGS sequence"/>
</dbReference>
<protein>
    <recommendedName>
        <fullName evidence="6">Ferritin</fullName>
    </recommendedName>
</protein>
<evidence type="ECO:0000256" key="1">
    <source>
        <dbReference type="ARBA" id="ARBA00022434"/>
    </source>
</evidence>
<accession>A0A073AX30</accession>
<feature type="binding site" evidence="5">
    <location>
        <position position="62"/>
    </location>
    <ligand>
        <name>Fe cation</name>
        <dbReference type="ChEBI" id="CHEBI:24875"/>
        <label>1</label>
    </ligand>
</feature>
<reference evidence="9 10" key="1">
    <citation type="submission" date="2014-06" db="EMBL/GenBank/DDBJ databases">
        <title>Saccharopolyspora rectivirgula DSM-43113 Genome sequencing.</title>
        <authorList>
            <person name="Barrera C."/>
            <person name="Millon L."/>
            <person name="Rognon B."/>
            <person name="Zaugg C."/>
            <person name="Monod M."/>
        </authorList>
    </citation>
    <scope>NUCLEOTIDE SEQUENCE [LARGE SCALE GENOMIC DNA]</scope>
    <source>
        <strain evidence="9 10">DSM 43113</strain>
    </source>
</reference>
<evidence type="ECO:0000313" key="9">
    <source>
        <dbReference type="EMBL" id="KEI44333.1"/>
    </source>
</evidence>
<evidence type="ECO:0000256" key="4">
    <source>
        <dbReference type="ARBA" id="ARBA00023004"/>
    </source>
</evidence>
<name>A0A073AX30_9PSEU</name>
<dbReference type="GO" id="GO:0004322">
    <property type="term" value="F:ferroxidase activity"/>
    <property type="evidence" value="ECO:0007669"/>
    <property type="project" value="TreeGrafter"/>
</dbReference>
<dbReference type="GO" id="GO:0008199">
    <property type="term" value="F:ferric iron binding"/>
    <property type="evidence" value="ECO:0007669"/>
    <property type="project" value="InterPro"/>
</dbReference>
<dbReference type="InterPro" id="IPR009040">
    <property type="entry name" value="Ferritin-like_diiron"/>
</dbReference>
<dbReference type="EMBL" id="JNVU01000026">
    <property type="protein sequence ID" value="KEI44333.1"/>
    <property type="molecule type" value="Genomic_DNA"/>
</dbReference>
<dbReference type="Gene3D" id="1.20.1260.10">
    <property type="match status" value="1"/>
</dbReference>
<feature type="region of interest" description="Disordered" evidence="7">
    <location>
        <begin position="172"/>
        <end position="192"/>
    </location>
</feature>
<comment type="caution">
    <text evidence="9">The sequence shown here is derived from an EMBL/GenBank/DDBJ whole genome shotgun (WGS) entry which is preliminary data.</text>
</comment>
<dbReference type="GO" id="GO:0006879">
    <property type="term" value="P:intracellular iron ion homeostasis"/>
    <property type="evidence" value="ECO:0007669"/>
    <property type="project" value="UniProtKB-KW"/>
</dbReference>
<dbReference type="PROSITE" id="PS50905">
    <property type="entry name" value="FERRITIN_LIKE"/>
    <property type="match status" value="1"/>
</dbReference>
<evidence type="ECO:0000259" key="8">
    <source>
        <dbReference type="PROSITE" id="PS50905"/>
    </source>
</evidence>
<dbReference type="Pfam" id="PF00210">
    <property type="entry name" value="Ferritin"/>
    <property type="match status" value="1"/>
</dbReference>
<feature type="binding site" evidence="5">
    <location>
        <position position="26"/>
    </location>
    <ligand>
        <name>Fe cation</name>
        <dbReference type="ChEBI" id="CHEBI:24875"/>
        <label>1</label>
    </ligand>
</feature>
<proteinExistence type="predicted"/>
<keyword evidence="1 6" id="KW-0409">Iron storage</keyword>
<evidence type="ECO:0000313" key="10">
    <source>
        <dbReference type="Proteomes" id="UP000031419"/>
    </source>
</evidence>
<dbReference type="InterPro" id="IPR008331">
    <property type="entry name" value="Ferritin_DPS_dom"/>
</dbReference>
<gene>
    <name evidence="9" type="ORF">GU90_10630</name>
</gene>
<dbReference type="eggNOG" id="COG1528">
    <property type="taxonomic scope" value="Bacteria"/>
</dbReference>
<evidence type="ECO:0000256" key="6">
    <source>
        <dbReference type="RuleBase" id="RU361145"/>
    </source>
</evidence>
<dbReference type="PANTHER" id="PTHR11431:SF127">
    <property type="entry name" value="BACTERIAL NON-HEME FERRITIN"/>
    <property type="match status" value="1"/>
</dbReference>
<dbReference type="GO" id="GO:0005829">
    <property type="term" value="C:cytosol"/>
    <property type="evidence" value="ECO:0007669"/>
    <property type="project" value="TreeGrafter"/>
</dbReference>
<sequence length="192" mass="22085">MTAPATKIHHRESKFHQLLQEQIRNEFNSFQQYTALAVWFDDEDLPQLARHFYRQALEERNHAMMIVQYLLDNNIKPSIPGIDPVRNEFGETRELVSLALEQEREVTRQIENLARTAREEGDYLGEQFMHWFLQEQVEEVAQMLTLLNVVDRAKGNLFDVENHLARETVGDQEPDATAPRVAGGALRSGAAG</sequence>
<dbReference type="InterPro" id="IPR012347">
    <property type="entry name" value="Ferritin-like"/>
</dbReference>
<evidence type="ECO:0000256" key="5">
    <source>
        <dbReference type="PIRSR" id="PIRSR601519-1"/>
    </source>
</evidence>
<dbReference type="InterPro" id="IPR041719">
    <property type="entry name" value="Ferritin_prok"/>
</dbReference>